<name>A0A7T5R0Q0_9BACT</name>
<dbReference type="InterPro" id="IPR000917">
    <property type="entry name" value="Sulfatase_N"/>
</dbReference>
<evidence type="ECO:0000259" key="2">
    <source>
        <dbReference type="Pfam" id="PF00884"/>
    </source>
</evidence>
<keyword evidence="3" id="KW-0378">Hydrolase</keyword>
<dbReference type="Pfam" id="PF00884">
    <property type="entry name" value="Sulfatase"/>
    <property type="match status" value="1"/>
</dbReference>
<organism evidence="3 4">
    <name type="scientific">Micavibrio aeruginosavorus</name>
    <dbReference type="NCBI Taxonomy" id="349221"/>
    <lineage>
        <taxon>Bacteria</taxon>
        <taxon>Pseudomonadati</taxon>
        <taxon>Bdellovibrionota</taxon>
        <taxon>Bdellovibrionia</taxon>
        <taxon>Bdellovibrionales</taxon>
        <taxon>Pseudobdellovibrionaceae</taxon>
        <taxon>Micavibrio</taxon>
    </lineage>
</organism>
<dbReference type="PROSITE" id="PS51257">
    <property type="entry name" value="PROKAR_LIPOPROTEIN"/>
    <property type="match status" value="1"/>
</dbReference>
<keyword evidence="1" id="KW-1133">Transmembrane helix</keyword>
<dbReference type="AlphaFoldDB" id="A0A7T5R0Q0"/>
<keyword evidence="1" id="KW-0812">Transmembrane</keyword>
<sequence length="518" mass="59126">MQNKSPLSLCIGLLFLACLYPFLGFYAHNISESYYFATIFSVMAGIFVLAVLGFLFIVKIWPKWQVANTAVAAAFALVVFFGFHHIEALTANLGIYLGTIKILIWLFLLLVVFFAGYKLASKPNLPSIVFFVFLGLNLAPFYTIATSLYNQISGKDKSAQTATRSNDKTTATAAGTPPNVYWIILDMYSRHDVLQEYYGFDNTDFLAGLSERGFYVAGDSYSNFQSTRLSLSTTLNMDYYLPVKTEMNPMLWQSKLQGDNNTVLKFREMGYKYLHIEPGGNTLKTRCGGSEDLCIHGPQNGAVSLNEAHVGMLRLTPFYRVLKNLKGNLFTFDFTTIEDIRKHIDPHKNTPFFAFTHILSPHPPARFTETCEYRERTEWELLETNDPNADKNYINDMKCLNAKVLDMLDWLVQEDPDAIILVQADHGRSPNQEGKDQTPENITRKEFWHRSHAIMNSYRAPVSCLQNLYSSISPVNNFPFVFSCIENTTFKPLPDRMFVIHDKPTYDKFHEEILEVQR</sequence>
<evidence type="ECO:0000313" key="4">
    <source>
        <dbReference type="Proteomes" id="UP000595362"/>
    </source>
</evidence>
<accession>A0A7T5R0Q0</accession>
<evidence type="ECO:0000313" key="3">
    <source>
        <dbReference type="EMBL" id="QQG35375.1"/>
    </source>
</evidence>
<protein>
    <submittedName>
        <fullName evidence="3">Sulfatase-like hydrolase/transferase</fullName>
    </submittedName>
</protein>
<feature type="transmembrane region" description="Helical" evidence="1">
    <location>
        <begin position="95"/>
        <end position="116"/>
    </location>
</feature>
<dbReference type="Gene3D" id="3.40.720.10">
    <property type="entry name" value="Alkaline Phosphatase, subunit A"/>
    <property type="match status" value="1"/>
</dbReference>
<gene>
    <name evidence="3" type="ORF">HYS17_07410</name>
</gene>
<dbReference type="InterPro" id="IPR017850">
    <property type="entry name" value="Alkaline_phosphatase_core_sf"/>
</dbReference>
<keyword evidence="3" id="KW-0808">Transferase</keyword>
<dbReference type="SUPFAM" id="SSF53649">
    <property type="entry name" value="Alkaline phosphatase-like"/>
    <property type="match status" value="1"/>
</dbReference>
<reference evidence="3 4" key="1">
    <citation type="submission" date="2020-07" db="EMBL/GenBank/DDBJ databases">
        <title>Huge and variable diversity of episymbiotic CPR bacteria and DPANN archaea in groundwater ecosystems.</title>
        <authorList>
            <person name="He C.Y."/>
            <person name="Keren R."/>
            <person name="Whittaker M."/>
            <person name="Farag I.F."/>
            <person name="Doudna J."/>
            <person name="Cate J.H.D."/>
            <person name="Banfield J.F."/>
        </authorList>
    </citation>
    <scope>NUCLEOTIDE SEQUENCE [LARGE SCALE GENOMIC DNA]</scope>
    <source>
        <strain evidence="3">NC_groundwater_70_Ag_B-0.1um_54_66</strain>
    </source>
</reference>
<dbReference type="Proteomes" id="UP000595362">
    <property type="component" value="Chromosome"/>
</dbReference>
<dbReference type="GO" id="GO:0016787">
    <property type="term" value="F:hydrolase activity"/>
    <property type="evidence" value="ECO:0007669"/>
    <property type="project" value="UniProtKB-KW"/>
</dbReference>
<evidence type="ECO:0000256" key="1">
    <source>
        <dbReference type="SAM" id="Phobius"/>
    </source>
</evidence>
<dbReference type="GO" id="GO:0016740">
    <property type="term" value="F:transferase activity"/>
    <property type="evidence" value="ECO:0007669"/>
    <property type="project" value="UniProtKB-KW"/>
</dbReference>
<proteinExistence type="predicted"/>
<feature type="domain" description="Sulfatase N-terminal" evidence="2">
    <location>
        <begin position="178"/>
        <end position="444"/>
    </location>
</feature>
<dbReference type="EMBL" id="CP066681">
    <property type="protein sequence ID" value="QQG35375.1"/>
    <property type="molecule type" value="Genomic_DNA"/>
</dbReference>
<feature type="transmembrane region" description="Helical" evidence="1">
    <location>
        <begin position="65"/>
        <end position="83"/>
    </location>
</feature>
<keyword evidence="1" id="KW-0472">Membrane</keyword>
<feature type="transmembrane region" description="Helical" evidence="1">
    <location>
        <begin position="128"/>
        <end position="149"/>
    </location>
</feature>
<feature type="transmembrane region" description="Helical" evidence="1">
    <location>
        <begin position="34"/>
        <end position="58"/>
    </location>
</feature>